<feature type="binding site" evidence="7">
    <location>
        <position position="201"/>
    </location>
    <ligand>
        <name>substrate</name>
    </ligand>
</feature>
<evidence type="ECO:0000256" key="6">
    <source>
        <dbReference type="ARBA" id="ARBA00022694"/>
    </source>
</evidence>
<keyword evidence="5 7" id="KW-0949">S-adenosyl-L-methionine</keyword>
<dbReference type="EMBL" id="REFW01000004">
    <property type="protein sequence ID" value="RMB58326.1"/>
    <property type="molecule type" value="Genomic_DNA"/>
</dbReference>
<gene>
    <name evidence="7 8" type="primary">trmB</name>
    <name evidence="8" type="ORF">EAX62_14090</name>
</gene>
<evidence type="ECO:0000313" key="8">
    <source>
        <dbReference type="EMBL" id="RMB58326.1"/>
    </source>
</evidence>
<evidence type="ECO:0000256" key="3">
    <source>
        <dbReference type="ARBA" id="ARBA00022603"/>
    </source>
</evidence>
<comment type="caution">
    <text evidence="7">Lacks conserved residue(s) required for the propagation of feature annotation.</text>
</comment>
<keyword evidence="9" id="KW-1185">Reference proteome</keyword>
<evidence type="ECO:0000256" key="4">
    <source>
        <dbReference type="ARBA" id="ARBA00022679"/>
    </source>
</evidence>
<dbReference type="GO" id="GO:0043527">
    <property type="term" value="C:tRNA methyltransferase complex"/>
    <property type="evidence" value="ECO:0007669"/>
    <property type="project" value="TreeGrafter"/>
</dbReference>
<dbReference type="PANTHER" id="PTHR23417:SF14">
    <property type="entry name" value="PENTACOTRIPEPTIDE-REPEAT REGION OF PRORP DOMAIN-CONTAINING PROTEIN"/>
    <property type="match status" value="1"/>
</dbReference>
<comment type="catalytic activity">
    <reaction evidence="1 7">
        <text>guanosine(46) in tRNA + S-adenosyl-L-methionine = N(7)-methylguanosine(46) in tRNA + S-adenosyl-L-homocysteine</text>
        <dbReference type="Rhea" id="RHEA:42708"/>
        <dbReference type="Rhea" id="RHEA-COMP:10188"/>
        <dbReference type="Rhea" id="RHEA-COMP:10189"/>
        <dbReference type="ChEBI" id="CHEBI:57856"/>
        <dbReference type="ChEBI" id="CHEBI:59789"/>
        <dbReference type="ChEBI" id="CHEBI:74269"/>
        <dbReference type="ChEBI" id="CHEBI:74480"/>
        <dbReference type="EC" id="2.1.1.33"/>
    </reaction>
</comment>
<reference evidence="8 9" key="1">
    <citation type="submission" date="2018-10" db="EMBL/GenBank/DDBJ databases">
        <title>Tessaracoccus antarcticuss sp. nov., isolated from sediment.</title>
        <authorList>
            <person name="Zhou L.Y."/>
            <person name="Du Z.J."/>
        </authorList>
    </citation>
    <scope>NUCLEOTIDE SEQUENCE [LARGE SCALE GENOMIC DNA]</scope>
    <source>
        <strain evidence="8 9">JDX10</strain>
    </source>
</reference>
<feature type="binding site" evidence="7">
    <location>
        <position position="169"/>
    </location>
    <ligand>
        <name>substrate</name>
    </ligand>
</feature>
<comment type="pathway">
    <text evidence="7">tRNA modification; N(7)-methylguanine-tRNA biosynthesis.</text>
</comment>
<dbReference type="UniPathway" id="UPA00989"/>
<accession>A0A3M0GM00</accession>
<evidence type="ECO:0000256" key="5">
    <source>
        <dbReference type="ARBA" id="ARBA00022691"/>
    </source>
</evidence>
<dbReference type="HAMAP" id="MF_01057">
    <property type="entry name" value="tRNA_methyltr_TrmB"/>
    <property type="match status" value="1"/>
</dbReference>
<dbReference type="InterPro" id="IPR003358">
    <property type="entry name" value="tRNA_(Gua-N-7)_MeTrfase_Trmb"/>
</dbReference>
<dbReference type="Proteomes" id="UP000275256">
    <property type="component" value="Unassembled WGS sequence"/>
</dbReference>
<feature type="binding site" evidence="7">
    <location>
        <begin position="236"/>
        <end position="239"/>
    </location>
    <ligand>
        <name>substrate</name>
    </ligand>
</feature>
<protein>
    <recommendedName>
        <fullName evidence="7">tRNA (guanine-N(7)-)-methyltransferase</fullName>
        <ecNumber evidence="7">2.1.1.33</ecNumber>
    </recommendedName>
    <alternativeName>
        <fullName evidence="7">tRNA (guanine(46)-N(7))-methyltransferase</fullName>
    </alternativeName>
    <alternativeName>
        <fullName evidence="7">tRNA(m7G46)-methyltransferase</fullName>
    </alternativeName>
</protein>
<dbReference type="InterPro" id="IPR029063">
    <property type="entry name" value="SAM-dependent_MTases_sf"/>
</dbReference>
<organism evidence="8 9">
    <name type="scientific">Tessaracoccus antarcticus</name>
    <dbReference type="NCBI Taxonomy" id="2479848"/>
    <lineage>
        <taxon>Bacteria</taxon>
        <taxon>Bacillati</taxon>
        <taxon>Actinomycetota</taxon>
        <taxon>Actinomycetes</taxon>
        <taxon>Propionibacteriales</taxon>
        <taxon>Propionibacteriaceae</taxon>
        <taxon>Tessaracoccus</taxon>
    </lineage>
</organism>
<evidence type="ECO:0000313" key="9">
    <source>
        <dbReference type="Proteomes" id="UP000275256"/>
    </source>
</evidence>
<proteinExistence type="inferred from homology"/>
<evidence type="ECO:0000256" key="1">
    <source>
        <dbReference type="ARBA" id="ARBA00000142"/>
    </source>
</evidence>
<feature type="binding site" evidence="7">
    <location>
        <position position="142"/>
    </location>
    <ligand>
        <name>S-adenosyl-L-methionine</name>
        <dbReference type="ChEBI" id="CHEBI:59789"/>
    </ligand>
</feature>
<comment type="caution">
    <text evidence="8">The sequence shown here is derived from an EMBL/GenBank/DDBJ whole genome shotgun (WGS) entry which is preliminary data.</text>
</comment>
<dbReference type="EC" id="2.1.1.33" evidence="7"/>
<evidence type="ECO:0000256" key="2">
    <source>
        <dbReference type="ARBA" id="ARBA00003015"/>
    </source>
</evidence>
<dbReference type="Gene3D" id="3.40.50.150">
    <property type="entry name" value="Vaccinia Virus protein VP39"/>
    <property type="match status" value="1"/>
</dbReference>
<name>A0A3M0GM00_9ACTN</name>
<keyword evidence="3 7" id="KW-0489">Methyltransferase</keyword>
<dbReference type="Pfam" id="PF02390">
    <property type="entry name" value="Methyltransf_4"/>
    <property type="match status" value="1"/>
</dbReference>
<comment type="similarity">
    <text evidence="7">Belongs to the class I-like SAM-binding methyltransferase superfamily. TrmB family.</text>
</comment>
<dbReference type="PANTHER" id="PTHR23417">
    <property type="entry name" value="3-DEOXY-D-MANNO-OCTULOSONIC-ACID TRANSFERASE/TRNA GUANINE-N 7 - -METHYLTRANSFERASE"/>
    <property type="match status" value="1"/>
</dbReference>
<comment type="function">
    <text evidence="2 7">Catalyzes the formation of N(7)-methylguanine at position 46 (m7G46) in tRNA.</text>
</comment>
<dbReference type="GO" id="GO:0008176">
    <property type="term" value="F:tRNA (guanine(46)-N7)-methyltransferase activity"/>
    <property type="evidence" value="ECO:0007669"/>
    <property type="project" value="UniProtKB-UniRule"/>
</dbReference>
<dbReference type="OrthoDB" id="9802090at2"/>
<sequence>MTSPVYEEGDCRHARYSGSVDQTEERVHRDVVSFVRRSKRMNDSQKGAWARHASTFVLPLPVGDVPTSVADGAHVDWDTTFGRQAPRIVEIGSGVGDSLVPMAAARPDVDFVAFEVFKPAVASTLGRIGRAGITNVRIAMVDGSRGLDRLFDDATLAEVWTFFADPWHKTRHHKRRLVTPAFGDVVASKLVPGGLWRLATDWEDYALWQRDALDSHGHLVNVHDGWAPRWEGRPITKYEQRGLTAGRATHDLTYERVR</sequence>
<dbReference type="SUPFAM" id="SSF53335">
    <property type="entry name" value="S-adenosyl-L-methionine-dependent methyltransferases"/>
    <property type="match status" value="1"/>
</dbReference>
<dbReference type="PROSITE" id="PS51625">
    <property type="entry name" value="SAM_MT_TRMB"/>
    <property type="match status" value="1"/>
</dbReference>
<evidence type="ECO:0000256" key="7">
    <source>
        <dbReference type="HAMAP-Rule" id="MF_01057"/>
    </source>
</evidence>
<dbReference type="InterPro" id="IPR055361">
    <property type="entry name" value="tRNA_methyltr_TrmB_bact"/>
</dbReference>
<keyword evidence="4 7" id="KW-0808">Transferase</keyword>
<feature type="binding site" evidence="7">
    <location>
        <position position="165"/>
    </location>
    <ligand>
        <name>S-adenosyl-L-methionine</name>
        <dbReference type="ChEBI" id="CHEBI:59789"/>
    </ligand>
</feature>
<feature type="binding site" evidence="7">
    <location>
        <position position="115"/>
    </location>
    <ligand>
        <name>S-adenosyl-L-methionine</name>
        <dbReference type="ChEBI" id="CHEBI:59789"/>
    </ligand>
</feature>
<dbReference type="AlphaFoldDB" id="A0A3M0GM00"/>
<keyword evidence="6 7" id="KW-0819">tRNA processing</keyword>
<feature type="binding site" evidence="7">
    <location>
        <position position="90"/>
    </location>
    <ligand>
        <name>S-adenosyl-L-methionine</name>
        <dbReference type="ChEBI" id="CHEBI:59789"/>
    </ligand>
</feature>
<dbReference type="NCBIfam" id="TIGR00091">
    <property type="entry name" value="tRNA (guanosine(46)-N7)-methyltransferase TrmB"/>
    <property type="match status" value="1"/>
</dbReference>